<reference evidence="1 2" key="1">
    <citation type="submission" date="2018-03" db="EMBL/GenBank/DDBJ databases">
        <title>The draft genome of Sphingosinicella sp. GL-C-18.</title>
        <authorList>
            <person name="Liu L."/>
            <person name="Li L."/>
            <person name="Liang L."/>
            <person name="Zhang X."/>
            <person name="Wang T."/>
        </authorList>
    </citation>
    <scope>NUCLEOTIDE SEQUENCE [LARGE SCALE GENOMIC DNA]</scope>
    <source>
        <strain evidence="1 2">GL-C-18</strain>
    </source>
</reference>
<name>A0A2P7QEF2_9SPHN</name>
<evidence type="ECO:0000313" key="2">
    <source>
        <dbReference type="Proteomes" id="UP000241167"/>
    </source>
</evidence>
<sequence length="124" mass="13016">MDNGAIHARLCEAVRGRVAPGSPVPVQVVELGGEALAQGRVTLLVHATLTEVRGQPLIALSVRPFRNASDAGQFFGAAPQVVAADDNAALDAAIRAILAETLPWQAADQHGSRPLPNRPKTKQE</sequence>
<keyword evidence="2" id="KW-1185">Reference proteome</keyword>
<comment type="caution">
    <text evidence="1">The sequence shown here is derived from an EMBL/GenBank/DDBJ whole genome shotgun (WGS) entry which is preliminary data.</text>
</comment>
<protein>
    <submittedName>
        <fullName evidence="1">Uncharacterized protein</fullName>
    </submittedName>
</protein>
<proteinExistence type="predicted"/>
<evidence type="ECO:0000313" key="1">
    <source>
        <dbReference type="EMBL" id="PSJ36315.1"/>
    </source>
</evidence>
<organism evidence="1 2">
    <name type="scientific">Allosphingosinicella deserti</name>
    <dbReference type="NCBI Taxonomy" id="2116704"/>
    <lineage>
        <taxon>Bacteria</taxon>
        <taxon>Pseudomonadati</taxon>
        <taxon>Pseudomonadota</taxon>
        <taxon>Alphaproteobacteria</taxon>
        <taxon>Sphingomonadales</taxon>
        <taxon>Sphingomonadaceae</taxon>
        <taxon>Allosphingosinicella</taxon>
    </lineage>
</organism>
<dbReference type="EMBL" id="PXYI01000015">
    <property type="protein sequence ID" value="PSJ36315.1"/>
    <property type="molecule type" value="Genomic_DNA"/>
</dbReference>
<gene>
    <name evidence="1" type="ORF">C7I55_26870</name>
</gene>
<accession>A0A2P7QEF2</accession>
<dbReference type="AlphaFoldDB" id="A0A2P7QEF2"/>
<dbReference type="Proteomes" id="UP000241167">
    <property type="component" value="Unassembled WGS sequence"/>
</dbReference>